<comment type="caution">
    <text evidence="1">The sequence shown here is derived from an EMBL/GenBank/DDBJ whole genome shotgun (WGS) entry which is preliminary data.</text>
</comment>
<dbReference type="AlphaFoldDB" id="A0AAW1ZNY1"/>
<sequence>MKRRKVYRLIQRQLLNNRVGCSTSGNPTYVYPTELKEMVRSAFPKGICDYVDPCHKNVVAITLDDLKMMEFSSGKNQPVKQQLHI</sequence>
<evidence type="ECO:0000313" key="2">
    <source>
        <dbReference type="Proteomes" id="UP001479290"/>
    </source>
</evidence>
<gene>
    <name evidence="1" type="ORF">ABG768_006245</name>
</gene>
<protein>
    <submittedName>
        <fullName evidence="1">Uncharacterized protein</fullName>
    </submittedName>
</protein>
<reference evidence="1 2" key="1">
    <citation type="submission" date="2024-05" db="EMBL/GenBank/DDBJ databases">
        <title>A high-quality chromosomal-level genome assembly of Topmouth culter (Culter alburnus).</title>
        <authorList>
            <person name="Zhao H."/>
        </authorList>
    </citation>
    <scope>NUCLEOTIDE SEQUENCE [LARGE SCALE GENOMIC DNA]</scope>
    <source>
        <strain evidence="1">CATC2023</strain>
        <tissue evidence="1">Muscle</tissue>
    </source>
</reference>
<keyword evidence="2" id="KW-1185">Reference proteome</keyword>
<organism evidence="1 2">
    <name type="scientific">Culter alburnus</name>
    <name type="common">Topmouth culter</name>
    <dbReference type="NCBI Taxonomy" id="194366"/>
    <lineage>
        <taxon>Eukaryota</taxon>
        <taxon>Metazoa</taxon>
        <taxon>Chordata</taxon>
        <taxon>Craniata</taxon>
        <taxon>Vertebrata</taxon>
        <taxon>Euteleostomi</taxon>
        <taxon>Actinopterygii</taxon>
        <taxon>Neopterygii</taxon>
        <taxon>Teleostei</taxon>
        <taxon>Ostariophysi</taxon>
        <taxon>Cypriniformes</taxon>
        <taxon>Xenocyprididae</taxon>
        <taxon>Xenocypridinae</taxon>
        <taxon>Culter</taxon>
    </lineage>
</organism>
<dbReference type="Proteomes" id="UP001479290">
    <property type="component" value="Unassembled WGS sequence"/>
</dbReference>
<name>A0AAW1ZNY1_CULAL</name>
<evidence type="ECO:0000313" key="1">
    <source>
        <dbReference type="EMBL" id="KAK9963020.1"/>
    </source>
</evidence>
<proteinExistence type="predicted"/>
<dbReference type="EMBL" id="JAWDJR010000014">
    <property type="protein sequence ID" value="KAK9963020.1"/>
    <property type="molecule type" value="Genomic_DNA"/>
</dbReference>
<accession>A0AAW1ZNY1</accession>